<dbReference type="RefSeq" id="WP_146236208.1">
    <property type="nucleotide sequence ID" value="NZ_CP054614.1"/>
</dbReference>
<dbReference type="Gene3D" id="2.60.120.860">
    <property type="match status" value="1"/>
</dbReference>
<sequence length="102" mass="11458">MELTGSEVMDVGFGAVAKDSRYHLEFIEFAGPFKPGDQIIIDADTFKITQNGVSAPHPLEGDFFDLNLGENNLTWTDPFHSKLSHLTRIAHKHNPCIIHIRK</sequence>
<accession>A0ABX6Q252</accession>
<keyword evidence="3" id="KW-1185">Reference proteome</keyword>
<dbReference type="InterPro" id="IPR054738">
    <property type="entry name" value="Siphovirus-type_tail_C"/>
</dbReference>
<protein>
    <recommendedName>
        <fullName evidence="1">Siphovirus-type tail component C-terminal domain-containing protein</fullName>
    </recommendedName>
</protein>
<dbReference type="EMBL" id="CP054614">
    <property type="protein sequence ID" value="QKS56269.1"/>
    <property type="molecule type" value="Genomic_DNA"/>
</dbReference>
<feature type="domain" description="Siphovirus-type tail component C-terminal" evidence="1">
    <location>
        <begin position="25"/>
        <end position="75"/>
    </location>
</feature>
<reference evidence="2 3" key="1">
    <citation type="submission" date="2020-06" db="EMBL/GenBank/DDBJ databases">
        <title>Complete genome of Paenibacillus barcinonensis KACC11450.</title>
        <authorList>
            <person name="Kim M."/>
            <person name="Park Y.-J."/>
            <person name="Shin J.-H."/>
        </authorList>
    </citation>
    <scope>NUCLEOTIDE SEQUENCE [LARGE SCALE GENOMIC DNA]</scope>
    <source>
        <strain evidence="2 3">KACC11450</strain>
    </source>
</reference>
<gene>
    <name evidence="2" type="ORF">HUB98_07875</name>
</gene>
<dbReference type="Proteomes" id="UP000509327">
    <property type="component" value="Chromosome"/>
</dbReference>
<evidence type="ECO:0000313" key="3">
    <source>
        <dbReference type="Proteomes" id="UP000509327"/>
    </source>
</evidence>
<evidence type="ECO:0000313" key="2">
    <source>
        <dbReference type="EMBL" id="QKS56269.1"/>
    </source>
</evidence>
<proteinExistence type="predicted"/>
<evidence type="ECO:0000259" key="1">
    <source>
        <dbReference type="Pfam" id="PF22768"/>
    </source>
</evidence>
<organism evidence="2 3">
    <name type="scientific">Paenibacillus barcinonensis</name>
    <dbReference type="NCBI Taxonomy" id="198119"/>
    <lineage>
        <taxon>Bacteria</taxon>
        <taxon>Bacillati</taxon>
        <taxon>Bacillota</taxon>
        <taxon>Bacilli</taxon>
        <taxon>Bacillales</taxon>
        <taxon>Paenibacillaceae</taxon>
        <taxon>Paenibacillus</taxon>
    </lineage>
</organism>
<dbReference type="Pfam" id="PF22768">
    <property type="entry name" value="SPP1_Dit"/>
    <property type="match status" value="1"/>
</dbReference>
<name>A0ABX6Q252_PAEBA</name>